<dbReference type="InterPro" id="IPR014710">
    <property type="entry name" value="RmlC-like_jellyroll"/>
</dbReference>
<dbReference type="EMBL" id="BMJY01000002">
    <property type="protein sequence ID" value="GGH37618.1"/>
    <property type="molecule type" value="Genomic_DNA"/>
</dbReference>
<proteinExistence type="inferred from homology"/>
<dbReference type="GO" id="GO:0005829">
    <property type="term" value="C:cytosol"/>
    <property type="evidence" value="ECO:0007669"/>
    <property type="project" value="TreeGrafter"/>
</dbReference>
<reference evidence="10" key="1">
    <citation type="journal article" date="2014" name="Int. J. Syst. Evol. Microbiol.">
        <title>Complete genome sequence of Corynebacterium casei LMG S-19264T (=DSM 44701T), isolated from a smear-ripened cheese.</title>
        <authorList>
            <consortium name="US DOE Joint Genome Institute (JGI-PGF)"/>
            <person name="Walter F."/>
            <person name="Albersmeier A."/>
            <person name="Kalinowski J."/>
            <person name="Ruckert C."/>
        </authorList>
    </citation>
    <scope>NUCLEOTIDE SEQUENCE</scope>
    <source>
        <strain evidence="10">CGMCC 1.15794</strain>
    </source>
</reference>
<feature type="binding site" evidence="8">
    <location>
        <position position="91"/>
    </location>
    <ligand>
        <name>Zn(2+)</name>
        <dbReference type="ChEBI" id="CHEBI:29105"/>
    </ligand>
</feature>
<dbReference type="PRINTS" id="PR00714">
    <property type="entry name" value="MAN6PISMRASE"/>
</dbReference>
<name>A0A917IC88_9MICO</name>
<feature type="domain" description="Phosphomannose isomerase type I catalytic" evidence="9">
    <location>
        <begin position="3"/>
        <end position="140"/>
    </location>
</feature>
<evidence type="ECO:0000256" key="6">
    <source>
        <dbReference type="ARBA" id="ARBA00023235"/>
    </source>
</evidence>
<evidence type="ECO:0000256" key="7">
    <source>
        <dbReference type="PIRSR" id="PIRSR001480-1"/>
    </source>
</evidence>
<dbReference type="Gene3D" id="2.60.120.10">
    <property type="entry name" value="Jelly Rolls"/>
    <property type="match status" value="2"/>
</dbReference>
<dbReference type="InterPro" id="IPR046457">
    <property type="entry name" value="PMI_typeI_cat"/>
</dbReference>
<dbReference type="PANTHER" id="PTHR10309">
    <property type="entry name" value="MANNOSE-6-PHOSPHATE ISOMERASE"/>
    <property type="match status" value="1"/>
</dbReference>
<dbReference type="InterPro" id="IPR016305">
    <property type="entry name" value="Mannose-6-P_Isomerase"/>
</dbReference>
<dbReference type="Gene3D" id="1.10.441.10">
    <property type="entry name" value="Phosphomannose Isomerase, domain 2"/>
    <property type="match status" value="1"/>
</dbReference>
<dbReference type="GO" id="GO:0004476">
    <property type="term" value="F:mannose-6-phosphate isomerase activity"/>
    <property type="evidence" value="ECO:0007669"/>
    <property type="project" value="UniProtKB-EC"/>
</dbReference>
<dbReference type="PIRSF" id="PIRSF001480">
    <property type="entry name" value="Mannose-6-phosphate_isomerase"/>
    <property type="match status" value="1"/>
</dbReference>
<dbReference type="AlphaFoldDB" id="A0A917IC88"/>
<dbReference type="Proteomes" id="UP000657592">
    <property type="component" value="Unassembled WGS sequence"/>
</dbReference>
<dbReference type="GO" id="GO:0005975">
    <property type="term" value="P:carbohydrate metabolic process"/>
    <property type="evidence" value="ECO:0007669"/>
    <property type="project" value="InterPro"/>
</dbReference>
<dbReference type="CDD" id="cd07011">
    <property type="entry name" value="cupin_PMI_type_I_N"/>
    <property type="match status" value="1"/>
</dbReference>
<comment type="cofactor">
    <cofactor evidence="8">
        <name>Zn(2+)</name>
        <dbReference type="ChEBI" id="CHEBI:29105"/>
    </cofactor>
    <text evidence="8">Binds 1 zinc ion per subunit.</text>
</comment>
<gene>
    <name evidence="10" type="primary">manA</name>
    <name evidence="10" type="ORF">GCM10010921_07640</name>
</gene>
<evidence type="ECO:0000259" key="9">
    <source>
        <dbReference type="Pfam" id="PF20511"/>
    </source>
</evidence>
<feature type="binding site" evidence="8">
    <location>
        <position position="244"/>
    </location>
    <ligand>
        <name>Zn(2+)</name>
        <dbReference type="ChEBI" id="CHEBI:29105"/>
    </ligand>
</feature>
<feature type="binding site" evidence="8">
    <location>
        <position position="123"/>
    </location>
    <ligand>
        <name>Zn(2+)</name>
        <dbReference type="ChEBI" id="CHEBI:29105"/>
    </ligand>
</feature>
<evidence type="ECO:0000256" key="5">
    <source>
        <dbReference type="ARBA" id="ARBA00022833"/>
    </source>
</evidence>
<evidence type="ECO:0000256" key="2">
    <source>
        <dbReference type="ARBA" id="ARBA00010772"/>
    </source>
</evidence>
<protein>
    <recommendedName>
        <fullName evidence="3">mannose-6-phosphate isomerase</fullName>
        <ecNumber evidence="3">5.3.1.8</ecNumber>
    </recommendedName>
</protein>
<reference evidence="10" key="2">
    <citation type="submission" date="2020-09" db="EMBL/GenBank/DDBJ databases">
        <authorList>
            <person name="Sun Q."/>
            <person name="Zhou Y."/>
        </authorList>
    </citation>
    <scope>NUCLEOTIDE SEQUENCE</scope>
    <source>
        <strain evidence="10">CGMCC 1.15794</strain>
    </source>
</reference>
<accession>A0A917IC88</accession>
<dbReference type="RefSeq" id="WP_188754923.1">
    <property type="nucleotide sequence ID" value="NZ_BMJY01000002.1"/>
</dbReference>
<evidence type="ECO:0000313" key="11">
    <source>
        <dbReference type="Proteomes" id="UP000657592"/>
    </source>
</evidence>
<evidence type="ECO:0000313" key="10">
    <source>
        <dbReference type="EMBL" id="GGH37618.1"/>
    </source>
</evidence>
<dbReference type="SUPFAM" id="SSF51182">
    <property type="entry name" value="RmlC-like cupins"/>
    <property type="match status" value="1"/>
</dbReference>
<feature type="active site" evidence="7">
    <location>
        <position position="263"/>
    </location>
</feature>
<evidence type="ECO:0000256" key="3">
    <source>
        <dbReference type="ARBA" id="ARBA00011956"/>
    </source>
</evidence>
<comment type="catalytic activity">
    <reaction evidence="1">
        <text>D-mannose 6-phosphate = D-fructose 6-phosphate</text>
        <dbReference type="Rhea" id="RHEA:12356"/>
        <dbReference type="ChEBI" id="CHEBI:58735"/>
        <dbReference type="ChEBI" id="CHEBI:61527"/>
        <dbReference type="EC" id="5.3.1.8"/>
    </reaction>
</comment>
<keyword evidence="11" id="KW-1185">Reference proteome</keyword>
<comment type="similarity">
    <text evidence="2">Belongs to the mannose-6-phosphate isomerase type 1 family.</text>
</comment>
<dbReference type="NCBIfam" id="TIGR00218">
    <property type="entry name" value="manA"/>
    <property type="match status" value="1"/>
</dbReference>
<dbReference type="InterPro" id="IPR011051">
    <property type="entry name" value="RmlC_Cupin_sf"/>
</dbReference>
<dbReference type="PROSITE" id="PS00965">
    <property type="entry name" value="PMI_I_1"/>
    <property type="match status" value="1"/>
</dbReference>
<feature type="binding site" evidence="8">
    <location>
        <position position="89"/>
    </location>
    <ligand>
        <name>Zn(2+)</name>
        <dbReference type="ChEBI" id="CHEBI:29105"/>
    </ligand>
</feature>
<evidence type="ECO:0000256" key="1">
    <source>
        <dbReference type="ARBA" id="ARBA00000757"/>
    </source>
</evidence>
<keyword evidence="4 8" id="KW-0479">Metal-binding</keyword>
<evidence type="ECO:0000256" key="8">
    <source>
        <dbReference type="PIRSR" id="PIRSR001480-2"/>
    </source>
</evidence>
<dbReference type="EC" id="5.3.1.8" evidence="3"/>
<dbReference type="GO" id="GO:0009298">
    <property type="term" value="P:GDP-mannose biosynthetic process"/>
    <property type="evidence" value="ECO:0007669"/>
    <property type="project" value="InterPro"/>
</dbReference>
<organism evidence="10 11">
    <name type="scientific">Microbacterium album</name>
    <dbReference type="NCBI Taxonomy" id="2053191"/>
    <lineage>
        <taxon>Bacteria</taxon>
        <taxon>Bacillati</taxon>
        <taxon>Actinomycetota</taxon>
        <taxon>Actinomycetes</taxon>
        <taxon>Micrococcales</taxon>
        <taxon>Microbacteriaceae</taxon>
        <taxon>Microbacterium</taxon>
    </lineage>
</organism>
<keyword evidence="5 8" id="KW-0862">Zinc</keyword>
<dbReference type="GO" id="GO:0008270">
    <property type="term" value="F:zinc ion binding"/>
    <property type="evidence" value="ECO:0007669"/>
    <property type="project" value="InterPro"/>
</dbReference>
<dbReference type="InterPro" id="IPR001250">
    <property type="entry name" value="Man6P_Isoase-1"/>
</dbReference>
<keyword evidence="6 10" id="KW-0413">Isomerase</keyword>
<dbReference type="PANTHER" id="PTHR10309:SF0">
    <property type="entry name" value="MANNOSE-6-PHOSPHATE ISOMERASE"/>
    <property type="match status" value="1"/>
</dbReference>
<evidence type="ECO:0000256" key="4">
    <source>
        <dbReference type="ARBA" id="ARBA00022723"/>
    </source>
</evidence>
<dbReference type="Pfam" id="PF20511">
    <property type="entry name" value="PMI_typeI_cat"/>
    <property type="match status" value="1"/>
</dbReference>
<dbReference type="InterPro" id="IPR018050">
    <property type="entry name" value="Pmannose_isomerase-type1_CS"/>
</dbReference>
<sequence length="385" mass="39888">MLVPLTNVPRDYAWGSRSLLASLQGRPLAVRPEAEIWFGDHPSDPSDLADGSGRTLDQWIAQEGAQAGVGGRLPYLLKLLAAAAPLSIQVHPSKAQAEEGFAREADLPADAPRNYADDNHKPEMIVALSDRFEALCGLRELEATRRLLAAFGDAAEPLRGRLTGPDGLRDAIGWLLSGEASGVVDAIVAGLGDAQSTEFAAELANARRIAAVYPGDPGVVVALLMNFVVLHHGECIFLRAGMLHAYVSGLGVEVMAASDNVLRGGLTAKHVDVAELLAVLDPVPGPVPVVLPVTAANGSRGVEAFPADVPDFQLLRARVSPGADAVIRPAGPLIVLATAGSLSVSGASRSLDLAPGEAALVTPDEAEARIAGEGEAFVAQPGRPA</sequence>
<comment type="caution">
    <text evidence="10">The sequence shown here is derived from an EMBL/GenBank/DDBJ whole genome shotgun (WGS) entry which is preliminary data.</text>
</comment>